<accession>A0ACA9MX79</accession>
<reference evidence="1" key="1">
    <citation type="submission" date="2021-06" db="EMBL/GenBank/DDBJ databases">
        <authorList>
            <person name="Kallberg Y."/>
            <person name="Tangrot J."/>
            <person name="Rosling A."/>
        </authorList>
    </citation>
    <scope>NUCLEOTIDE SEQUENCE</scope>
    <source>
        <strain evidence="1">CL356</strain>
    </source>
</reference>
<organism evidence="1 2">
    <name type="scientific">Acaulospora colombiana</name>
    <dbReference type="NCBI Taxonomy" id="27376"/>
    <lineage>
        <taxon>Eukaryota</taxon>
        <taxon>Fungi</taxon>
        <taxon>Fungi incertae sedis</taxon>
        <taxon>Mucoromycota</taxon>
        <taxon>Glomeromycotina</taxon>
        <taxon>Glomeromycetes</taxon>
        <taxon>Diversisporales</taxon>
        <taxon>Acaulosporaceae</taxon>
        <taxon>Acaulospora</taxon>
    </lineage>
</organism>
<dbReference type="EMBL" id="CAJVPT010016285">
    <property type="protein sequence ID" value="CAG8617926.1"/>
    <property type="molecule type" value="Genomic_DNA"/>
</dbReference>
<sequence>SKSEFELERSIVAETERCRQENDDLVQLRAQKLKALHEERIRKQKEEARKIAPGFLDTDQKILTPTRASQQLENSSNTVINNGAEIDNQKRLHSRSTSDERVKARSLVHLFEESLPPRNPWNSSNSVQNDMSILKEMIVLSNGTQNYISNGHITSPPVMGPYVVPEVSPLAPTNPTRSFHPSPLLQPVAMPLHQSPSHSFTLGPPLSTHGNPEPPKEVISSSSSTTTTITNHSLTNEEKGEKDEAHDLIKEFTNMGFTKSQAVEALEKYNNDPHKATNYLLDMQQNY</sequence>
<gene>
    <name evidence="1" type="ORF">ACOLOM_LOCUS7230</name>
</gene>
<proteinExistence type="predicted"/>
<protein>
    <submittedName>
        <fullName evidence="1">7747_t:CDS:1</fullName>
    </submittedName>
</protein>
<dbReference type="Proteomes" id="UP000789525">
    <property type="component" value="Unassembled WGS sequence"/>
</dbReference>
<comment type="caution">
    <text evidence="1">The sequence shown here is derived from an EMBL/GenBank/DDBJ whole genome shotgun (WGS) entry which is preliminary data.</text>
</comment>
<name>A0ACA9MX79_9GLOM</name>
<evidence type="ECO:0000313" key="1">
    <source>
        <dbReference type="EMBL" id="CAG8617926.1"/>
    </source>
</evidence>
<feature type="non-terminal residue" evidence="1">
    <location>
        <position position="1"/>
    </location>
</feature>
<keyword evidence="2" id="KW-1185">Reference proteome</keyword>
<evidence type="ECO:0000313" key="2">
    <source>
        <dbReference type="Proteomes" id="UP000789525"/>
    </source>
</evidence>